<dbReference type="SUPFAM" id="SSF46689">
    <property type="entry name" value="Homeodomain-like"/>
    <property type="match status" value="1"/>
</dbReference>
<evidence type="ECO:0000256" key="4">
    <source>
        <dbReference type="PROSITE-ProRule" id="PRU00335"/>
    </source>
</evidence>
<reference evidence="7" key="1">
    <citation type="journal article" date="2019" name="Int. J. Syst. Evol. Microbiol.">
        <title>The Global Catalogue of Microorganisms (GCM) 10K type strain sequencing project: providing services to taxonomists for standard genome sequencing and annotation.</title>
        <authorList>
            <consortium name="The Broad Institute Genomics Platform"/>
            <consortium name="The Broad Institute Genome Sequencing Center for Infectious Disease"/>
            <person name="Wu L."/>
            <person name="Ma J."/>
        </authorList>
    </citation>
    <scope>NUCLEOTIDE SEQUENCE [LARGE SCALE GENOMIC DNA]</scope>
    <source>
        <strain evidence="7">CCM 8947</strain>
    </source>
</reference>
<dbReference type="SUPFAM" id="SSF48498">
    <property type="entry name" value="Tetracyclin repressor-like, C-terminal domain"/>
    <property type="match status" value="1"/>
</dbReference>
<feature type="DNA-binding region" description="H-T-H motif" evidence="4">
    <location>
        <begin position="34"/>
        <end position="53"/>
    </location>
</feature>
<dbReference type="EMBL" id="JBHTOG010000045">
    <property type="protein sequence ID" value="MFD1432870.1"/>
    <property type="molecule type" value="Genomic_DNA"/>
</dbReference>
<dbReference type="Gene3D" id="1.10.357.10">
    <property type="entry name" value="Tetracycline Repressor, domain 2"/>
    <property type="match status" value="1"/>
</dbReference>
<comment type="caution">
    <text evidence="6">The sequence shown here is derived from an EMBL/GenBank/DDBJ whole genome shotgun (WGS) entry which is preliminary data.</text>
</comment>
<dbReference type="PANTHER" id="PTHR30055">
    <property type="entry name" value="HTH-TYPE TRANSCRIPTIONAL REGULATOR RUTR"/>
    <property type="match status" value="1"/>
</dbReference>
<dbReference type="RefSeq" id="WP_125697997.1">
    <property type="nucleotide sequence ID" value="NZ_JBHTOG010000045.1"/>
</dbReference>
<dbReference type="InterPro" id="IPR009057">
    <property type="entry name" value="Homeodomain-like_sf"/>
</dbReference>
<keyword evidence="3" id="KW-0804">Transcription</keyword>
<keyword evidence="1" id="KW-0805">Transcription regulation</keyword>
<gene>
    <name evidence="6" type="ORF">ACFQ47_09345</name>
</gene>
<accession>A0ABW4CSY9</accession>
<evidence type="ECO:0000259" key="5">
    <source>
        <dbReference type="PROSITE" id="PS50977"/>
    </source>
</evidence>
<dbReference type="InterPro" id="IPR001647">
    <property type="entry name" value="HTH_TetR"/>
</dbReference>
<dbReference type="PROSITE" id="PS50977">
    <property type="entry name" value="HTH_TETR_2"/>
    <property type="match status" value="1"/>
</dbReference>
<dbReference type="InterPro" id="IPR036271">
    <property type="entry name" value="Tet_transcr_reg_TetR-rel_C_sf"/>
</dbReference>
<sequence>MTETTETPRDPEKVARIEAAALHEFATLGFHQAKTDVIAREAQVSKGLIFHYFGSKANLYVHVAKMVFTRLNAAADFSVWRDAPDLKAMIRRALEYKIKMQVDFKDEFALGMNLWGGERMPADLAARVHKLFESEMTFAQTDLMTPVLARMKIRPDVSEQTVRELFSMITNLIEVKARPFLDAHPNAKVAELEWLVDDVLKYLDVLEHGFLAAE</sequence>
<keyword evidence="2 4" id="KW-0238">DNA-binding</keyword>
<dbReference type="Proteomes" id="UP001597192">
    <property type="component" value="Unassembled WGS sequence"/>
</dbReference>
<dbReference type="InterPro" id="IPR050109">
    <property type="entry name" value="HTH-type_TetR-like_transc_reg"/>
</dbReference>
<evidence type="ECO:0000256" key="2">
    <source>
        <dbReference type="ARBA" id="ARBA00023125"/>
    </source>
</evidence>
<feature type="domain" description="HTH tetR-type" evidence="5">
    <location>
        <begin position="11"/>
        <end position="71"/>
    </location>
</feature>
<dbReference type="PANTHER" id="PTHR30055:SF234">
    <property type="entry name" value="HTH-TYPE TRANSCRIPTIONAL REGULATOR BETI"/>
    <property type="match status" value="1"/>
</dbReference>
<evidence type="ECO:0000256" key="3">
    <source>
        <dbReference type="ARBA" id="ARBA00023163"/>
    </source>
</evidence>
<evidence type="ECO:0000313" key="7">
    <source>
        <dbReference type="Proteomes" id="UP001597192"/>
    </source>
</evidence>
<keyword evidence="7" id="KW-1185">Reference proteome</keyword>
<name>A0ABW4CSY9_9LACO</name>
<evidence type="ECO:0000256" key="1">
    <source>
        <dbReference type="ARBA" id="ARBA00023015"/>
    </source>
</evidence>
<dbReference type="PRINTS" id="PR00455">
    <property type="entry name" value="HTHTETR"/>
</dbReference>
<protein>
    <submittedName>
        <fullName evidence="6">TetR/AcrR family transcriptional regulator</fullName>
    </submittedName>
</protein>
<dbReference type="Pfam" id="PF00440">
    <property type="entry name" value="TetR_N"/>
    <property type="match status" value="1"/>
</dbReference>
<dbReference type="Gene3D" id="1.10.10.60">
    <property type="entry name" value="Homeodomain-like"/>
    <property type="match status" value="1"/>
</dbReference>
<organism evidence="6 7">
    <name type="scientific">Lacticaseibacillus yichunensis</name>
    <dbReference type="NCBI Taxonomy" id="2486015"/>
    <lineage>
        <taxon>Bacteria</taxon>
        <taxon>Bacillati</taxon>
        <taxon>Bacillota</taxon>
        <taxon>Bacilli</taxon>
        <taxon>Lactobacillales</taxon>
        <taxon>Lactobacillaceae</taxon>
        <taxon>Lacticaseibacillus</taxon>
    </lineage>
</organism>
<evidence type="ECO:0000313" key="6">
    <source>
        <dbReference type="EMBL" id="MFD1432870.1"/>
    </source>
</evidence>
<proteinExistence type="predicted"/>